<dbReference type="InterPro" id="IPR001173">
    <property type="entry name" value="Glyco_trans_2-like"/>
</dbReference>
<dbReference type="EMBL" id="FWWW01000064">
    <property type="protein sequence ID" value="SMB93511.1"/>
    <property type="molecule type" value="Genomic_DNA"/>
</dbReference>
<keyword evidence="12" id="KW-1185">Reference proteome</keyword>
<evidence type="ECO:0000256" key="9">
    <source>
        <dbReference type="SAM" id="Phobius"/>
    </source>
</evidence>
<evidence type="ECO:0000256" key="4">
    <source>
        <dbReference type="ARBA" id="ARBA00022679"/>
    </source>
</evidence>
<keyword evidence="4 11" id="KW-0808">Transferase</keyword>
<dbReference type="PANTHER" id="PTHR48090:SF1">
    <property type="entry name" value="PROPHAGE BACTOPRENOL GLUCOSYL TRANSFERASE HOMOLOG"/>
    <property type="match status" value="1"/>
</dbReference>
<dbReference type="RefSeq" id="WP_084444907.1">
    <property type="nucleotide sequence ID" value="NZ_FWWW01000064.1"/>
</dbReference>
<sequence>MDLSIIIPIFNEEANIPALYKRLRSVIDSMNGQTELIFVNDGSRDQSLLLVRELAEHDQRVRYIDFSRNFGQQNAVAAGLNLSTGLAAVIIDADLQDPPELIPELHRKMQEGYEVVYAKRRRRAGESIFKRITSKLFYRAMAKLTNISIPLDTGDFRIISYKVVDALRQMPEHNRFLRGQISWIGYRQTAIEFDRAERAGGQTAWTYRMMLRLAIDCLTAYSEVPLKVATVSGFFVSGIAFLVMMYAFWSRFFDNSYLPGWTSLMVSILFLGGVQLIAIGIIGEYISRIGANVRHRPLYIISDTNIPTAQPQNPTPGPTYAAGSYQQPYTISK</sequence>
<feature type="transmembrane region" description="Helical" evidence="9">
    <location>
        <begin position="228"/>
        <end position="249"/>
    </location>
</feature>
<dbReference type="InterPro" id="IPR029044">
    <property type="entry name" value="Nucleotide-diphossugar_trans"/>
</dbReference>
<evidence type="ECO:0000313" key="11">
    <source>
        <dbReference type="EMBL" id="SMB93511.1"/>
    </source>
</evidence>
<dbReference type="FunFam" id="3.90.550.10:FF:000079">
    <property type="entry name" value="Probable glycosyl transferase"/>
    <property type="match status" value="1"/>
</dbReference>
<keyword evidence="2" id="KW-1003">Cell membrane</keyword>
<evidence type="ECO:0000256" key="3">
    <source>
        <dbReference type="ARBA" id="ARBA00022676"/>
    </source>
</evidence>
<evidence type="ECO:0000313" key="12">
    <source>
        <dbReference type="Proteomes" id="UP000192266"/>
    </source>
</evidence>
<dbReference type="Pfam" id="PF00535">
    <property type="entry name" value="Glycos_transf_2"/>
    <property type="match status" value="1"/>
</dbReference>
<evidence type="ECO:0000256" key="6">
    <source>
        <dbReference type="ARBA" id="ARBA00022989"/>
    </source>
</evidence>
<evidence type="ECO:0000256" key="7">
    <source>
        <dbReference type="ARBA" id="ARBA00023136"/>
    </source>
</evidence>
<protein>
    <submittedName>
        <fullName evidence="11">Glycosyl transferase family 2</fullName>
    </submittedName>
</protein>
<accession>A0A1W1VKB9</accession>
<evidence type="ECO:0000256" key="5">
    <source>
        <dbReference type="ARBA" id="ARBA00022692"/>
    </source>
</evidence>
<keyword evidence="5 9" id="KW-0812">Transmembrane</keyword>
<reference evidence="11 12" key="1">
    <citation type="submission" date="2017-04" db="EMBL/GenBank/DDBJ databases">
        <authorList>
            <person name="Afonso C.L."/>
            <person name="Miller P.J."/>
            <person name="Scott M.A."/>
            <person name="Spackman E."/>
            <person name="Goraichik I."/>
            <person name="Dimitrov K.M."/>
            <person name="Suarez D.L."/>
            <person name="Swayne D.E."/>
        </authorList>
    </citation>
    <scope>NUCLEOTIDE SEQUENCE [LARGE SCALE GENOMIC DNA]</scope>
    <source>
        <strain evidence="11 12">DSM 11622</strain>
    </source>
</reference>
<feature type="transmembrane region" description="Helical" evidence="9">
    <location>
        <begin position="261"/>
        <end position="286"/>
    </location>
</feature>
<keyword evidence="6 9" id="KW-1133">Transmembrane helix</keyword>
<dbReference type="PANTHER" id="PTHR48090">
    <property type="entry name" value="UNDECAPRENYL-PHOSPHATE 4-DEOXY-4-FORMAMIDO-L-ARABINOSE TRANSFERASE-RELATED"/>
    <property type="match status" value="1"/>
</dbReference>
<dbReference type="CDD" id="cd04187">
    <property type="entry name" value="DPM1_like_bac"/>
    <property type="match status" value="1"/>
</dbReference>
<evidence type="ECO:0000259" key="10">
    <source>
        <dbReference type="Pfam" id="PF00535"/>
    </source>
</evidence>
<dbReference type="SUPFAM" id="SSF53448">
    <property type="entry name" value="Nucleotide-diphospho-sugar transferases"/>
    <property type="match status" value="1"/>
</dbReference>
<dbReference type="Gene3D" id="3.90.550.10">
    <property type="entry name" value="Spore Coat Polysaccharide Biosynthesis Protein SpsA, Chain A"/>
    <property type="match status" value="1"/>
</dbReference>
<evidence type="ECO:0000256" key="2">
    <source>
        <dbReference type="ARBA" id="ARBA00022475"/>
    </source>
</evidence>
<name>A0A1W1VKB9_9BACT</name>
<dbReference type="GO" id="GO:0005886">
    <property type="term" value="C:plasma membrane"/>
    <property type="evidence" value="ECO:0007669"/>
    <property type="project" value="UniProtKB-SubCell"/>
</dbReference>
<comment type="subcellular location">
    <subcellularLocation>
        <location evidence="1">Cell membrane</location>
        <topology evidence="1">Multi-pass membrane protein</topology>
    </subcellularLocation>
</comment>
<evidence type="ECO:0000256" key="1">
    <source>
        <dbReference type="ARBA" id="ARBA00004651"/>
    </source>
</evidence>
<comment type="similarity">
    <text evidence="8">Belongs to the glycosyltransferase 2 family. GtrB subfamily.</text>
</comment>
<keyword evidence="7 9" id="KW-0472">Membrane</keyword>
<dbReference type="InterPro" id="IPR050256">
    <property type="entry name" value="Glycosyltransferase_2"/>
</dbReference>
<evidence type="ECO:0000256" key="8">
    <source>
        <dbReference type="ARBA" id="ARBA00038152"/>
    </source>
</evidence>
<dbReference type="OrthoDB" id="9807778at2"/>
<dbReference type="GO" id="GO:0016757">
    <property type="term" value="F:glycosyltransferase activity"/>
    <property type="evidence" value="ECO:0007669"/>
    <property type="project" value="UniProtKB-KW"/>
</dbReference>
<feature type="domain" description="Glycosyltransferase 2-like" evidence="10">
    <location>
        <begin position="4"/>
        <end position="166"/>
    </location>
</feature>
<organism evidence="11 12">
    <name type="scientific">Hymenobacter roseosalivarius DSM 11622</name>
    <dbReference type="NCBI Taxonomy" id="645990"/>
    <lineage>
        <taxon>Bacteria</taxon>
        <taxon>Pseudomonadati</taxon>
        <taxon>Bacteroidota</taxon>
        <taxon>Cytophagia</taxon>
        <taxon>Cytophagales</taxon>
        <taxon>Hymenobacteraceae</taxon>
        <taxon>Hymenobacter</taxon>
    </lineage>
</organism>
<dbReference type="Proteomes" id="UP000192266">
    <property type="component" value="Unassembled WGS sequence"/>
</dbReference>
<proteinExistence type="inferred from homology"/>
<dbReference type="STRING" id="645990.SAMN00120144_2649"/>
<gene>
    <name evidence="11" type="ORF">SAMN00120144_2649</name>
</gene>
<keyword evidence="3" id="KW-0328">Glycosyltransferase</keyword>
<dbReference type="AlphaFoldDB" id="A0A1W1VKB9"/>